<gene>
    <name evidence="1" type="ORF">CCMSSC00406_0003321</name>
</gene>
<evidence type="ECO:0000313" key="2">
    <source>
        <dbReference type="Proteomes" id="UP000824881"/>
    </source>
</evidence>
<protein>
    <submittedName>
        <fullName evidence="1">Uncharacterized protein</fullName>
    </submittedName>
</protein>
<keyword evidence="2" id="KW-1185">Reference proteome</keyword>
<name>A0ACB7J7F1_PLECO</name>
<proteinExistence type="predicted"/>
<organism evidence="1 2">
    <name type="scientific">Pleurotus cornucopiae</name>
    <name type="common">Cornucopia mushroom</name>
    <dbReference type="NCBI Taxonomy" id="5321"/>
    <lineage>
        <taxon>Eukaryota</taxon>
        <taxon>Fungi</taxon>
        <taxon>Dikarya</taxon>
        <taxon>Basidiomycota</taxon>
        <taxon>Agaricomycotina</taxon>
        <taxon>Agaricomycetes</taxon>
        <taxon>Agaricomycetidae</taxon>
        <taxon>Agaricales</taxon>
        <taxon>Pleurotineae</taxon>
        <taxon>Pleurotaceae</taxon>
        <taxon>Pleurotus</taxon>
    </lineage>
</organism>
<dbReference type="EMBL" id="WQMT02000002">
    <property type="protein sequence ID" value="KAG9226442.1"/>
    <property type="molecule type" value="Genomic_DNA"/>
</dbReference>
<accession>A0ACB7J7F1</accession>
<evidence type="ECO:0000313" key="1">
    <source>
        <dbReference type="EMBL" id="KAG9226442.1"/>
    </source>
</evidence>
<reference evidence="1 2" key="1">
    <citation type="journal article" date="2021" name="Appl. Environ. Microbiol.">
        <title>Genetic linkage and physical mapping for an oyster mushroom Pleurotus cornucopiae and QTL analysis for the trait cap color.</title>
        <authorList>
            <person name="Zhang Y."/>
            <person name="Gao W."/>
            <person name="Sonnenberg A."/>
            <person name="Chen Q."/>
            <person name="Zhang J."/>
            <person name="Huang C."/>
        </authorList>
    </citation>
    <scope>NUCLEOTIDE SEQUENCE [LARGE SCALE GENOMIC DNA]</scope>
    <source>
        <strain evidence="1">CCMSSC00406</strain>
    </source>
</reference>
<dbReference type="Proteomes" id="UP000824881">
    <property type="component" value="Unassembled WGS sequence"/>
</dbReference>
<comment type="caution">
    <text evidence="1">The sequence shown here is derived from an EMBL/GenBank/DDBJ whole genome shotgun (WGS) entry which is preliminary data.</text>
</comment>
<sequence>MPSDSEEEIEDVDFDLDEDAEPDLEDEGLLDGIEVADDATEDGDDDSGSDDSDEGSDDDDEEASEPSMDPTLLDLELAEDPLQSPNEPDSAKSALPPGPPSSNTSTQPSKPPSPAPAPLRSLVLSPENARRRGLLIMSGPGVPAPRTYTVEAICALPHPGPTNALAATPCMLHLLTGSDDGYIRDYDIFSAVNSKNFLSAPQRHHSGVVEGILKAGQLRFWWENPSYAPPVNGMVQMEEEPPLVPVYSLAMHSDALWALAGTDVYTNQDACVTSWPVVTAAAYLRYPSTTTKNRYSVPDGTPRLWQQWDLNTGQIVRNFTAHNAQLSGIAVRPANAVYHEDGTPITIRRVSASEGALSQQPTQETLIGSEMDLSASSTAIASQSQPMAVDSSMDQTDTKSDASFDPLFDDDPLFNEDAAERAPRTQDATSRGQQPNVAANAEATQAKTQPPRAAAAPKNAPPLLEQNSYISYSPDMLMTVYIDGQIVLWDKRVHSPGTGACWSADGNQIYAGRRNGSVDIWDVRQAGGSTSNPRLMKTLRNPPSSGAVSSVVAFPDSRHIACASVDNLRLWNVAEANEPDASGKMKSGVQFKIIPGHHGGIISQMAGDQLFQSISSSAMSDAFADLWSSTAPPPQKKQPLQAYQAASNPSSRPITPGSSSALFNSQLRHTPNYTQPPPSHAPPKPSVTPKPTSGDPFGALLSGNLASSGGNGRLTMAEMAAKAQQERLDRHLNSRNQAGAQNGGGSATVWAGLDVLATPSQTPSPPVKASNSNSLLDDADDWGFGTTTSTGSSKVEKVLTKPAASTSNVLDDTFSFDAFDTTPKAPPKVPAVATASKSSMNVWDALDTFGDSAATTPLTQPTHDDADDLGFGPIPTKPPQPAATTSSTPQRSDSPSADFDFGSREYDDASPVPPVRQSRPSRGAPSPPPHILGQMVEMGFAPDKAKVALINTYKGHESRARKDAGWDVEGAVSSLINGGGGSTSHTPEPRRASPDDSPSNSTRGRPKPPIRGDSLSRVPAAEPPSQPSNDILAQASGLGISMFNRANAFWNTKGKEMKDKVVERVVKVYEETAGATRTEPGSSRSSSTTRPKWMQDGPESLEHQDIPPTSFKDDDGGEDVPRKPRRPRRKELINNAPPEQPARPAPREVDLFSSDVPANVYVSPYRRGKPKAATPAPAAAATPSLPLRNPTPPPPAPRSSLVSCSPNTISQSAKFKAQGTEYFKLGQYAEAHAMYTRAIEALPSGHLCRVPLYNNRSLASSRNGDVKGAGNDAGRALRVICGISEGESNALGGLDGLQEDDTAVDRAKLVFDPRREAKVTKLEEGSEVDLGAAYIKATKRRAESYEGMEKWGEAKKDWELLLNTGDWVGEPTRREAVAAVGRCRRMLEGPPKTAAKPASRPPPRRPAPSRSTSEPPSAALNALRQANQQAETEANQKHELKDLVDSRLMAWKGGKETNIRALIASLENVLWPELGWKKVGMNELVMENQVKIRYVRAIAKVHPDKLTPNNTTLEQRMIANGVFGALNEAWNAFKP</sequence>